<gene>
    <name evidence="3" type="ORF">JIN87_18185</name>
</gene>
<accession>A0A934S2V1</accession>
<feature type="signal peptide" evidence="2">
    <location>
        <begin position="1"/>
        <end position="20"/>
    </location>
</feature>
<sequence length="189" mass="20705">MTPIRLLLALVILPVLPLQAQAPTDQLSEEEFKAAGLHKLTPEELATLNQLLTRAPSPPVTSEPNAATASTSQAAPQPPPVQPAASAPKPSPTQTASRSADDLYGKEQVTVDTKKAPKKIESRLQGTFSGWYGSTTFKLENGQVWMQRIREVQKYSPSENPKVTIFKSLGGYRIRIEGYRQTCPVKRIK</sequence>
<keyword evidence="4" id="KW-1185">Reference proteome</keyword>
<organism evidence="3 4">
    <name type="scientific">Pelagicoccus mobilis</name>
    <dbReference type="NCBI Taxonomy" id="415221"/>
    <lineage>
        <taxon>Bacteria</taxon>
        <taxon>Pseudomonadati</taxon>
        <taxon>Verrucomicrobiota</taxon>
        <taxon>Opitutia</taxon>
        <taxon>Puniceicoccales</taxon>
        <taxon>Pelagicoccaceae</taxon>
        <taxon>Pelagicoccus</taxon>
    </lineage>
</organism>
<name>A0A934S2V1_9BACT</name>
<feature type="compositionally biased region" description="Low complexity" evidence="1">
    <location>
        <begin position="83"/>
        <end position="96"/>
    </location>
</feature>
<evidence type="ECO:0000313" key="3">
    <source>
        <dbReference type="EMBL" id="MBK1878817.1"/>
    </source>
</evidence>
<reference evidence="3" key="1">
    <citation type="submission" date="2021-01" db="EMBL/GenBank/DDBJ databases">
        <title>Modified the classification status of verrucomicrobia.</title>
        <authorList>
            <person name="Feng X."/>
        </authorList>
    </citation>
    <scope>NUCLEOTIDE SEQUENCE</scope>
    <source>
        <strain evidence="3">KCTC 13126</strain>
    </source>
</reference>
<comment type="caution">
    <text evidence="3">The sequence shown here is derived from an EMBL/GenBank/DDBJ whole genome shotgun (WGS) entry which is preliminary data.</text>
</comment>
<dbReference type="RefSeq" id="WP_200357031.1">
    <property type="nucleotide sequence ID" value="NZ_JAENIL010000036.1"/>
</dbReference>
<evidence type="ECO:0000256" key="1">
    <source>
        <dbReference type="SAM" id="MobiDB-lite"/>
    </source>
</evidence>
<keyword evidence="2" id="KW-0732">Signal</keyword>
<feature type="region of interest" description="Disordered" evidence="1">
    <location>
        <begin position="54"/>
        <end position="114"/>
    </location>
</feature>
<feature type="compositionally biased region" description="Low complexity" evidence="1">
    <location>
        <begin position="64"/>
        <end position="75"/>
    </location>
</feature>
<dbReference type="AlphaFoldDB" id="A0A934S2V1"/>
<feature type="chain" id="PRO_5038025891" evidence="2">
    <location>
        <begin position="21"/>
        <end position="189"/>
    </location>
</feature>
<dbReference type="Proteomes" id="UP000617628">
    <property type="component" value="Unassembled WGS sequence"/>
</dbReference>
<evidence type="ECO:0000313" key="4">
    <source>
        <dbReference type="Proteomes" id="UP000617628"/>
    </source>
</evidence>
<evidence type="ECO:0000256" key="2">
    <source>
        <dbReference type="SAM" id="SignalP"/>
    </source>
</evidence>
<proteinExistence type="predicted"/>
<protein>
    <submittedName>
        <fullName evidence="3">Uncharacterized protein</fullName>
    </submittedName>
</protein>
<dbReference type="EMBL" id="JAENIL010000036">
    <property type="protein sequence ID" value="MBK1878817.1"/>
    <property type="molecule type" value="Genomic_DNA"/>
</dbReference>